<dbReference type="AlphaFoldDB" id="K7N813"/>
<dbReference type="GO" id="GO:0034245">
    <property type="term" value="C:mitochondrial DNA-directed RNA polymerase complex"/>
    <property type="evidence" value="ECO:0007669"/>
    <property type="project" value="TreeGrafter"/>
</dbReference>
<dbReference type="PANTHER" id="PTHR10102:SF0">
    <property type="entry name" value="DNA-DIRECTED RNA POLYMERASE, MITOCHONDRIAL"/>
    <property type="match status" value="1"/>
</dbReference>
<evidence type="ECO:0000256" key="3">
    <source>
        <dbReference type="ARBA" id="ARBA00022478"/>
    </source>
</evidence>
<evidence type="ECO:0000256" key="1">
    <source>
        <dbReference type="ARBA" id="ARBA00009493"/>
    </source>
</evidence>
<keyword evidence="3 8" id="KW-0240">DNA-directed RNA polymerase</keyword>
<dbReference type="InterPro" id="IPR046950">
    <property type="entry name" value="DNA-dir_Rpol_C_phage-type"/>
</dbReference>
<dbReference type="SUPFAM" id="SSF56672">
    <property type="entry name" value="DNA/RNA polymerases"/>
    <property type="match status" value="1"/>
</dbReference>
<comment type="function">
    <text evidence="8">DNA-dependent RNA polymerase catalyzes the transcription of DNA into RNA using the four ribonucleoside triphosphates as substrates.</text>
</comment>
<evidence type="ECO:0000256" key="8">
    <source>
        <dbReference type="RuleBase" id="RU003805"/>
    </source>
</evidence>
<dbReference type="EC" id="2.7.7.6" evidence="2 8"/>
<dbReference type="Gene3D" id="1.10.287.280">
    <property type="match status" value="1"/>
</dbReference>
<dbReference type="Gene3D" id="1.10.1320.10">
    <property type="entry name" value="DNA-directed RNA polymerase, N-terminal domain"/>
    <property type="match status" value="1"/>
</dbReference>
<keyword evidence="4 8" id="KW-0808">Transferase</keyword>
<organism evidence="10">
    <name type="scientific">Kryptoperidinium triquetrum</name>
    <name type="common">Dinoflagellate</name>
    <name type="synonym">Heterocapsa triquetra</name>
    <dbReference type="NCBI Taxonomy" id="66468"/>
    <lineage>
        <taxon>Eukaryota</taxon>
        <taxon>Sar</taxon>
        <taxon>Alveolata</taxon>
        <taxon>Dinophyceae</taxon>
        <taxon>Peridiniales</taxon>
        <taxon>Kryptoperidiniaceae</taxon>
        <taxon>Kryptoperidinium</taxon>
    </lineage>
</organism>
<dbReference type="EMBL" id="GU390406">
    <property type="protein sequence ID" value="ADK56281.1"/>
    <property type="molecule type" value="mRNA"/>
</dbReference>
<sequence>MRTAVPPRGCVRPVCCGAPAPRAPGASSWRRPVGTAATRSASAAGPCTMQLATCGTPPWPRGMPPMPPAESASCRRRWPIGLDSTGVSKQAQTSALEDLSRSDLRMRLTKLEGSQSEFVTLHSTLLQVERDKMEGKNDLGVQAREAILSELEGRPDIRSVPESHPAALQAVIRDYFHDDLPPGRLRDAVTALDTELLGCHRILLEDLSPEMLERWLKEPGLLSFKQEVLSLRRELYGTSRYPIRISAQAQPEPFDVSARRRQLVIERETLTMALRDFLEDQARLIQEGNAAAAHGSRKVWMDWVRALVEQIEALRDDDADNEVKARVLQGKGAKAAKLMRDLPLDAQLLAVITCHTVLNQMLVPHYRNENEPGMAPFVSLVVAVGDAVENECIYRSQELPTQAKREIRVLINQLQRRNSLGRLWDKASQTVPIGAALVDMLLEVGQVQDGLAPDGSGMAKAFTHELVWEGKHKLCGYVKLTDRARQALVIGTDAEGLMRYLVPKHQPMVVPPVPWRPSGESPQGCYLMRSVPFIRTPMQSLAQLRAYSPTTVARVMDSVGSTPWRVNKDILRLMEEVSQRDLAVAGVPPHHNPEVPVLPKDQGSLSEQALKDLKLRRDNAMKQCQQLASDRPTFFLKLRSAQDFEHAERIYFPHNVDFRGRAYPVPPHLNHIGDDVCRGLLQFADPKPLGKDGLYWLKVTICGLLGKNKITFDARVEYIDGLKELIIAVAEDPLAEEHLKFWAEADDGPWQTLARCQELAAAWKSGDPESFMSAQPIHLDGTCNGLQHYAALGRDEAGGHAVNLTPSDRPQDVYTIVLGVVTEKVEREANPVAVKGGKPKGNAADAEAEEAVDAKLEETRQLAVQAIELGVLQRKVVKQTVMTICYGVTKIGAIAQIQGQLEDMCGDKVSSKDLKPLARYLTKHVLSSIDEVFEQAMEIKRWFDKVSKIMNGLEVPTSWVSPIGLACAQPYKKSKSVQVLTKLQKVSIKEADGTFVNKAKQRMGFPPNFIHSLDASHMMMTADGCRRDGILFAGVHDSFWTHACDAPTLNRLIREAFVELHGRPVLEELRRDLCVHVGAAGEDPPELPKQGSLDLSLVHQSKYIFG</sequence>
<evidence type="ECO:0000256" key="6">
    <source>
        <dbReference type="ARBA" id="ARBA00023163"/>
    </source>
</evidence>
<dbReference type="PANTHER" id="PTHR10102">
    <property type="entry name" value="DNA-DIRECTED RNA POLYMERASE, MITOCHONDRIAL"/>
    <property type="match status" value="1"/>
</dbReference>
<reference evidence="10" key="1">
    <citation type="journal article" date="2013" name="PLoS ONE">
        <title>Mitochondrial Genes of Dinoflagellates Are Transcribed by a Nuclear-Encoded Single-Subunit RNA Polymerase.</title>
        <authorList>
            <person name="Teng C.Y."/>
            <person name="Dang Y."/>
            <person name="Danne J.C."/>
            <person name="Waller R.F."/>
            <person name="Green B.R."/>
        </authorList>
    </citation>
    <scope>NUCLEOTIDE SEQUENCE</scope>
</reference>
<dbReference type="InterPro" id="IPR029262">
    <property type="entry name" value="RPOL_N"/>
</dbReference>
<dbReference type="PROSITE" id="PS00489">
    <property type="entry name" value="RNA_POL_PHAGE_2"/>
    <property type="match status" value="1"/>
</dbReference>
<comment type="catalytic activity">
    <reaction evidence="7 8">
        <text>RNA(n) + a ribonucleoside 5'-triphosphate = RNA(n+1) + diphosphate</text>
        <dbReference type="Rhea" id="RHEA:21248"/>
        <dbReference type="Rhea" id="RHEA-COMP:14527"/>
        <dbReference type="Rhea" id="RHEA-COMP:17342"/>
        <dbReference type="ChEBI" id="CHEBI:33019"/>
        <dbReference type="ChEBI" id="CHEBI:61557"/>
        <dbReference type="ChEBI" id="CHEBI:140395"/>
        <dbReference type="EC" id="2.7.7.6"/>
    </reaction>
</comment>
<dbReference type="SMART" id="SM01311">
    <property type="entry name" value="RPOL_N"/>
    <property type="match status" value="1"/>
</dbReference>
<feature type="domain" description="DNA-directed RNA polymerase N-terminal" evidence="9">
    <location>
        <begin position="260"/>
        <end position="561"/>
    </location>
</feature>
<proteinExistence type="evidence at transcript level"/>
<evidence type="ECO:0000256" key="4">
    <source>
        <dbReference type="ARBA" id="ARBA00022679"/>
    </source>
</evidence>
<dbReference type="GO" id="GO:0003899">
    <property type="term" value="F:DNA-directed RNA polymerase activity"/>
    <property type="evidence" value="ECO:0007669"/>
    <property type="project" value="UniProtKB-EC"/>
</dbReference>
<evidence type="ECO:0000256" key="2">
    <source>
        <dbReference type="ARBA" id="ARBA00012418"/>
    </source>
</evidence>
<keyword evidence="6 8" id="KW-0804">Transcription</keyword>
<protein>
    <recommendedName>
        <fullName evidence="2 8">DNA-directed RNA polymerase</fullName>
        <ecNumber evidence="2 8">2.7.7.6</ecNumber>
    </recommendedName>
</protein>
<dbReference type="PROSITE" id="PS00900">
    <property type="entry name" value="RNA_POL_PHAGE_1"/>
    <property type="match status" value="1"/>
</dbReference>
<accession>K7N813</accession>
<dbReference type="InterPro" id="IPR043502">
    <property type="entry name" value="DNA/RNA_pol_sf"/>
</dbReference>
<evidence type="ECO:0000313" key="10">
    <source>
        <dbReference type="EMBL" id="ADK56281.1"/>
    </source>
</evidence>
<dbReference type="InterPro" id="IPR037159">
    <property type="entry name" value="RNA_POL_N_sf"/>
</dbReference>
<dbReference type="InterPro" id="IPR024075">
    <property type="entry name" value="DNA-dir_RNA_pol_helix_hairp_sf"/>
</dbReference>
<dbReference type="GO" id="GO:0003677">
    <property type="term" value="F:DNA binding"/>
    <property type="evidence" value="ECO:0007669"/>
    <property type="project" value="InterPro"/>
</dbReference>
<keyword evidence="5 8" id="KW-0548">Nucleotidyltransferase</keyword>
<evidence type="ECO:0000259" key="9">
    <source>
        <dbReference type="SMART" id="SM01311"/>
    </source>
</evidence>
<evidence type="ECO:0000256" key="7">
    <source>
        <dbReference type="ARBA" id="ARBA00048552"/>
    </source>
</evidence>
<dbReference type="Gene3D" id="1.10.287.260">
    <property type="match status" value="1"/>
</dbReference>
<comment type="similarity">
    <text evidence="1 8">Belongs to the phage and mitochondrial RNA polymerase family.</text>
</comment>
<dbReference type="Gene3D" id="1.10.150.20">
    <property type="entry name" value="5' to 3' exonuclease, C-terminal subdomain"/>
    <property type="match status" value="1"/>
</dbReference>
<dbReference type="InterPro" id="IPR002092">
    <property type="entry name" value="DNA-dir_Rpol_phage-type"/>
</dbReference>
<dbReference type="Pfam" id="PF00940">
    <property type="entry name" value="RNA_pol"/>
    <property type="match status" value="1"/>
</dbReference>
<evidence type="ECO:0000256" key="5">
    <source>
        <dbReference type="ARBA" id="ARBA00022695"/>
    </source>
</evidence>
<name>K7N813_KRYTR</name>
<dbReference type="Pfam" id="PF14700">
    <property type="entry name" value="RPOL_N"/>
    <property type="match status" value="1"/>
</dbReference>
<dbReference type="GO" id="GO:0006390">
    <property type="term" value="P:mitochondrial transcription"/>
    <property type="evidence" value="ECO:0007669"/>
    <property type="project" value="TreeGrafter"/>
</dbReference>